<accession>A0A2G1WIP4</accession>
<dbReference type="Proteomes" id="UP000222824">
    <property type="component" value="Unassembled WGS sequence"/>
</dbReference>
<protein>
    <submittedName>
        <fullName evidence="1">Uncharacterized protein</fullName>
    </submittedName>
</protein>
<organism evidence="1 2">
    <name type="scientific">Halorubrum persicum</name>
    <dbReference type="NCBI Taxonomy" id="1383844"/>
    <lineage>
        <taxon>Archaea</taxon>
        <taxon>Methanobacteriati</taxon>
        <taxon>Methanobacteriota</taxon>
        <taxon>Stenosarchaea group</taxon>
        <taxon>Halobacteria</taxon>
        <taxon>Halobacteriales</taxon>
        <taxon>Haloferacaceae</taxon>
        <taxon>Halorubrum</taxon>
    </lineage>
</organism>
<proteinExistence type="predicted"/>
<evidence type="ECO:0000313" key="2">
    <source>
        <dbReference type="Proteomes" id="UP000222824"/>
    </source>
</evidence>
<comment type="caution">
    <text evidence="1">The sequence shown here is derived from an EMBL/GenBank/DDBJ whole genome shotgun (WGS) entry which is preliminary data.</text>
</comment>
<gene>
    <name evidence="1" type="ORF">DJ69_09315</name>
</gene>
<name>A0A2G1WIP4_9EURY</name>
<dbReference type="EMBL" id="NHOA01000077">
    <property type="protein sequence ID" value="PHQ38868.1"/>
    <property type="molecule type" value="Genomic_DNA"/>
</dbReference>
<dbReference type="AlphaFoldDB" id="A0A2G1WIP4"/>
<sequence length="139" mass="15292">MIDGFFDLLLLEILIVVLAGEHRGQISVLESVHECCCGGGEAQEAILGRSVIDCDCVSILHGVLERGCRIRYQFFLSTLELLLGFRSRDISILKLCLKLFLKAAERFLIPLDLYGQCCFSLGCCALVTISCCSLVTLSL</sequence>
<evidence type="ECO:0000313" key="1">
    <source>
        <dbReference type="EMBL" id="PHQ38868.1"/>
    </source>
</evidence>
<reference evidence="1 2" key="1">
    <citation type="journal article" date="2014" name="Front. Microbiol.">
        <title>Population and genomic analysis of the genus Halorubrum.</title>
        <authorList>
            <person name="Fullmer M.S."/>
            <person name="Soucy S.M."/>
            <person name="Swithers K.S."/>
            <person name="Makkay A.M."/>
            <person name="Wheeler R."/>
            <person name="Ventosa A."/>
            <person name="Gogarten J.P."/>
            <person name="Papke R.T."/>
        </authorList>
    </citation>
    <scope>NUCLEOTIDE SEQUENCE [LARGE SCALE GENOMIC DNA]</scope>
    <source>
        <strain evidence="1 2">C49</strain>
    </source>
</reference>
<keyword evidence="2" id="KW-1185">Reference proteome</keyword>